<gene>
    <name evidence="1" type="ORF">PUN28_008533</name>
</gene>
<organism evidence="1 2">
    <name type="scientific">Cardiocondyla obscurior</name>
    <dbReference type="NCBI Taxonomy" id="286306"/>
    <lineage>
        <taxon>Eukaryota</taxon>
        <taxon>Metazoa</taxon>
        <taxon>Ecdysozoa</taxon>
        <taxon>Arthropoda</taxon>
        <taxon>Hexapoda</taxon>
        <taxon>Insecta</taxon>
        <taxon>Pterygota</taxon>
        <taxon>Neoptera</taxon>
        <taxon>Endopterygota</taxon>
        <taxon>Hymenoptera</taxon>
        <taxon>Apocrita</taxon>
        <taxon>Aculeata</taxon>
        <taxon>Formicoidea</taxon>
        <taxon>Formicidae</taxon>
        <taxon>Myrmicinae</taxon>
        <taxon>Cardiocondyla</taxon>
    </lineage>
</organism>
<evidence type="ECO:0000313" key="2">
    <source>
        <dbReference type="Proteomes" id="UP001430953"/>
    </source>
</evidence>
<keyword evidence="2" id="KW-1185">Reference proteome</keyword>
<evidence type="ECO:0000313" key="1">
    <source>
        <dbReference type="EMBL" id="KAL0120903.1"/>
    </source>
</evidence>
<protein>
    <submittedName>
        <fullName evidence="1">Uncharacterized protein</fullName>
    </submittedName>
</protein>
<name>A0AAW2G032_9HYME</name>
<proteinExistence type="predicted"/>
<sequence length="81" mass="9104">MALDIFAYTHICIDRSRAVSITPVRNDHLADLSPRQSLPSLFPHSCSRSLDGSPFPFHSRAHAAAHIRDIPLTFKYSRDDS</sequence>
<dbReference type="AlphaFoldDB" id="A0AAW2G032"/>
<dbReference type="Proteomes" id="UP001430953">
    <property type="component" value="Unassembled WGS sequence"/>
</dbReference>
<comment type="caution">
    <text evidence="1">The sequence shown here is derived from an EMBL/GenBank/DDBJ whole genome shotgun (WGS) entry which is preliminary data.</text>
</comment>
<reference evidence="1 2" key="1">
    <citation type="submission" date="2023-03" db="EMBL/GenBank/DDBJ databases">
        <title>High recombination rates correlate with genetic variation in Cardiocondyla obscurior ants.</title>
        <authorList>
            <person name="Errbii M."/>
        </authorList>
    </citation>
    <scope>NUCLEOTIDE SEQUENCE [LARGE SCALE GENOMIC DNA]</scope>
    <source>
        <strain evidence="1">Alpha-2009</strain>
        <tissue evidence="1">Whole body</tissue>
    </source>
</reference>
<dbReference type="EMBL" id="JADYXP020000007">
    <property type="protein sequence ID" value="KAL0120903.1"/>
    <property type="molecule type" value="Genomic_DNA"/>
</dbReference>
<accession>A0AAW2G032</accession>